<sequence>MTPESYLALLLLAFTAAFTPGPNNAMVAASGANFGFRRTIPHIVGIGLGFPLMIFIVGLFLGELFSRSEALREGLRWGGAALLLFIAFQIARSGGLSRKGNRAARPMRATEAAAFQWINPKGWAMAIAVTAQFVSGQGGVTAALIVALTFVFMGFSSASTWAIAGQAMTRWLTTENRLRWFNYAMAAMIAASVVMLFAD</sequence>
<keyword evidence="8" id="KW-1185">Reference proteome</keyword>
<dbReference type="RefSeq" id="WP_085867609.1">
    <property type="nucleotide sequence ID" value="NZ_FWFQ01000005.1"/>
</dbReference>
<name>A0A1Y5RV05_9RHOB</name>
<feature type="transmembrane region" description="Helical" evidence="6">
    <location>
        <begin position="180"/>
        <end position="198"/>
    </location>
</feature>
<gene>
    <name evidence="7" type="primary">rhtB_2</name>
    <name evidence="7" type="ORF">PSA7680_01052</name>
</gene>
<evidence type="ECO:0000256" key="4">
    <source>
        <dbReference type="ARBA" id="ARBA00022989"/>
    </source>
</evidence>
<keyword evidence="2" id="KW-1003">Cell membrane</keyword>
<feature type="transmembrane region" description="Helical" evidence="6">
    <location>
        <begin position="40"/>
        <end position="62"/>
    </location>
</feature>
<reference evidence="7 8" key="1">
    <citation type="submission" date="2017-03" db="EMBL/GenBank/DDBJ databases">
        <authorList>
            <person name="Afonso C.L."/>
            <person name="Miller P.J."/>
            <person name="Scott M.A."/>
            <person name="Spackman E."/>
            <person name="Goraichik I."/>
            <person name="Dimitrov K.M."/>
            <person name="Suarez D.L."/>
            <person name="Swayne D.E."/>
        </authorList>
    </citation>
    <scope>NUCLEOTIDE SEQUENCE [LARGE SCALE GENOMIC DNA]</scope>
    <source>
        <strain evidence="7 8">CECT 7680</strain>
    </source>
</reference>
<proteinExistence type="predicted"/>
<dbReference type="OrthoDB" id="9812084at2"/>
<dbReference type="EMBL" id="FWFQ01000005">
    <property type="protein sequence ID" value="SLN24819.1"/>
    <property type="molecule type" value="Genomic_DNA"/>
</dbReference>
<protein>
    <submittedName>
        <fullName evidence="7">Homoserine/homoserine lactone efflux protein</fullName>
    </submittedName>
</protein>
<dbReference type="GO" id="GO:0005886">
    <property type="term" value="C:plasma membrane"/>
    <property type="evidence" value="ECO:0007669"/>
    <property type="project" value="UniProtKB-SubCell"/>
</dbReference>
<evidence type="ECO:0000313" key="8">
    <source>
        <dbReference type="Proteomes" id="UP000193409"/>
    </source>
</evidence>
<evidence type="ECO:0000256" key="3">
    <source>
        <dbReference type="ARBA" id="ARBA00022692"/>
    </source>
</evidence>
<dbReference type="Pfam" id="PF01810">
    <property type="entry name" value="LysE"/>
    <property type="match status" value="1"/>
</dbReference>
<keyword evidence="5 6" id="KW-0472">Membrane</keyword>
<evidence type="ECO:0000256" key="5">
    <source>
        <dbReference type="ARBA" id="ARBA00023136"/>
    </source>
</evidence>
<dbReference type="AlphaFoldDB" id="A0A1Y5RV05"/>
<dbReference type="InterPro" id="IPR001123">
    <property type="entry name" value="LeuE-type"/>
</dbReference>
<keyword evidence="3 6" id="KW-0812">Transmembrane</keyword>
<evidence type="ECO:0000313" key="7">
    <source>
        <dbReference type="EMBL" id="SLN24819.1"/>
    </source>
</evidence>
<evidence type="ECO:0000256" key="2">
    <source>
        <dbReference type="ARBA" id="ARBA00022475"/>
    </source>
</evidence>
<dbReference type="GO" id="GO:0033228">
    <property type="term" value="P:cysteine export across plasma membrane"/>
    <property type="evidence" value="ECO:0007669"/>
    <property type="project" value="TreeGrafter"/>
</dbReference>
<feature type="transmembrane region" description="Helical" evidence="6">
    <location>
        <begin position="142"/>
        <end position="168"/>
    </location>
</feature>
<dbReference type="PANTHER" id="PTHR30086:SF20">
    <property type="entry name" value="ARGININE EXPORTER PROTEIN ARGO-RELATED"/>
    <property type="match status" value="1"/>
</dbReference>
<accession>A0A1Y5RV05</accession>
<feature type="transmembrane region" description="Helical" evidence="6">
    <location>
        <begin position="74"/>
        <end position="91"/>
    </location>
</feature>
<dbReference type="PANTHER" id="PTHR30086">
    <property type="entry name" value="ARGININE EXPORTER PROTEIN ARGO"/>
    <property type="match status" value="1"/>
</dbReference>
<evidence type="ECO:0000256" key="6">
    <source>
        <dbReference type="SAM" id="Phobius"/>
    </source>
</evidence>
<keyword evidence="4 6" id="KW-1133">Transmembrane helix</keyword>
<evidence type="ECO:0000256" key="1">
    <source>
        <dbReference type="ARBA" id="ARBA00004651"/>
    </source>
</evidence>
<dbReference type="Proteomes" id="UP000193409">
    <property type="component" value="Unassembled WGS sequence"/>
</dbReference>
<dbReference type="GO" id="GO:0015171">
    <property type="term" value="F:amino acid transmembrane transporter activity"/>
    <property type="evidence" value="ECO:0007669"/>
    <property type="project" value="TreeGrafter"/>
</dbReference>
<comment type="subcellular location">
    <subcellularLocation>
        <location evidence="1">Cell membrane</location>
        <topology evidence="1">Multi-pass membrane protein</topology>
    </subcellularLocation>
</comment>
<organism evidence="7 8">
    <name type="scientific">Pseudoruegeria aquimaris</name>
    <dbReference type="NCBI Taxonomy" id="393663"/>
    <lineage>
        <taxon>Bacteria</taxon>
        <taxon>Pseudomonadati</taxon>
        <taxon>Pseudomonadota</taxon>
        <taxon>Alphaproteobacteria</taxon>
        <taxon>Rhodobacterales</taxon>
        <taxon>Roseobacteraceae</taxon>
        <taxon>Pseudoruegeria</taxon>
    </lineage>
</organism>